<protein>
    <submittedName>
        <fullName evidence="1">Uncharacterized protein</fullName>
    </submittedName>
</protein>
<dbReference type="RefSeq" id="WP_074476897.1">
    <property type="nucleotide sequence ID" value="NZ_FMCT01000012.1"/>
</dbReference>
<evidence type="ECO:0000313" key="1">
    <source>
        <dbReference type="EMBL" id="SCF42645.1"/>
    </source>
</evidence>
<proteinExistence type="predicted"/>
<dbReference type="Proteomes" id="UP000183585">
    <property type="component" value="Unassembled WGS sequence"/>
</dbReference>
<accession>A0A1C5ABR4</accession>
<evidence type="ECO:0000313" key="2">
    <source>
        <dbReference type="Proteomes" id="UP000183585"/>
    </source>
</evidence>
<organism evidence="1 2">
    <name type="scientific">Micromonospora carbonacea</name>
    <dbReference type="NCBI Taxonomy" id="47853"/>
    <lineage>
        <taxon>Bacteria</taxon>
        <taxon>Bacillati</taxon>
        <taxon>Actinomycetota</taxon>
        <taxon>Actinomycetes</taxon>
        <taxon>Micromonosporales</taxon>
        <taxon>Micromonosporaceae</taxon>
        <taxon>Micromonospora</taxon>
    </lineage>
</organism>
<keyword evidence="2" id="KW-1185">Reference proteome</keyword>
<dbReference type="EMBL" id="FMCT01000012">
    <property type="protein sequence ID" value="SCF42645.1"/>
    <property type="molecule type" value="Genomic_DNA"/>
</dbReference>
<sequence>MRYWFGGGAADYTITVGDEVTVGTVTGAQSVVVGGQQVTVWSAETGGVAYTDLLDEAGNPVTMVTSADGTGTRGLGQIPPFQAPDEVTDLWASAGGGPRVRLVGVLGSRLQQVGQQAADNAAALAAHAASLNPHSTGLANLSDVSAGALGARVDGTVIGWSGGQFTLLSPSQVAGALLLNPPKVGGAYVGQAATAPDPTQGQSGNPWLRMQMAYSSGDNNPDTLQFFSTTSGGAAVKTFWANGNGEVRGAPSTNNRIGGRFFEFYENQGGPSTGRFFELSTNPSVTANREPLLGAYGTAHSTQPGWIVATRVLAGLLGVRAGGSYNSLTAINWRGQRATTGAPTSGTWTTGDVVLDSAGAVYLCTAGGTPGTWTTGSAGGSAAPTSFVNLTAGTNMALGTKAAASRLDRGGDNGRLRGTLTATGAVSSGAVVAVIPTTAHRPLAAVTTIARYTGGGTQLQIATNGEITLGNSLTSGQSVWLDSITWDMTA</sequence>
<gene>
    <name evidence="1" type="ORF">GA0070563_112108</name>
</gene>
<name>A0A1C5ABR4_9ACTN</name>
<dbReference type="AlphaFoldDB" id="A0A1C5ABR4"/>
<reference evidence="2" key="1">
    <citation type="submission" date="2016-06" db="EMBL/GenBank/DDBJ databases">
        <authorList>
            <person name="Varghese N."/>
            <person name="Submissions Spin"/>
        </authorList>
    </citation>
    <scope>NUCLEOTIDE SEQUENCE [LARGE SCALE GENOMIC DNA]</scope>
    <source>
        <strain evidence="2">DSM 43168</strain>
    </source>
</reference>